<feature type="domain" description="Competence protein CoiA nuclease-like" evidence="1">
    <location>
        <begin position="59"/>
        <end position="146"/>
    </location>
</feature>
<comment type="caution">
    <text evidence="3">The sequence shown here is derived from an EMBL/GenBank/DDBJ whole genome shotgun (WGS) entry which is preliminary data.</text>
</comment>
<dbReference type="InterPro" id="IPR021176">
    <property type="entry name" value="Competence-induced_CoiA"/>
</dbReference>
<gene>
    <name evidence="3" type="ORF">G6R27_04935</name>
</gene>
<accession>A0ABS5QSS8</accession>
<dbReference type="InterPro" id="IPR057253">
    <property type="entry name" value="CoiA-like_N"/>
</dbReference>
<dbReference type="EMBL" id="JAAMFI010000002">
    <property type="protein sequence ID" value="MBS9335369.1"/>
    <property type="molecule type" value="Genomic_DNA"/>
</dbReference>
<dbReference type="Proteomes" id="UP001519418">
    <property type="component" value="Unassembled WGS sequence"/>
</dbReference>
<dbReference type="RefSeq" id="WP_213819955.1">
    <property type="nucleotide sequence ID" value="NZ_JAAMFI010000002.1"/>
</dbReference>
<dbReference type="PIRSF" id="PIRSF007487">
    <property type="entry name" value="Competence-induced_CoiA_bac"/>
    <property type="match status" value="1"/>
</dbReference>
<proteinExistence type="predicted"/>
<feature type="domain" description="Competence protein CoiA-like N-terminal" evidence="2">
    <location>
        <begin position="15"/>
        <end position="52"/>
    </location>
</feature>
<evidence type="ECO:0000259" key="1">
    <source>
        <dbReference type="Pfam" id="PF06054"/>
    </source>
</evidence>
<dbReference type="InterPro" id="IPR010330">
    <property type="entry name" value="CoiA_nuc"/>
</dbReference>
<evidence type="ECO:0000259" key="2">
    <source>
        <dbReference type="Pfam" id="PF25164"/>
    </source>
</evidence>
<keyword evidence="4" id="KW-1185">Reference proteome</keyword>
<evidence type="ECO:0000313" key="4">
    <source>
        <dbReference type="Proteomes" id="UP001519418"/>
    </source>
</evidence>
<organism evidence="3 4">
    <name type="scientific">Fructobacillus papyriferae</name>
    <dbReference type="NCBI Taxonomy" id="2713171"/>
    <lineage>
        <taxon>Bacteria</taxon>
        <taxon>Bacillati</taxon>
        <taxon>Bacillota</taxon>
        <taxon>Bacilli</taxon>
        <taxon>Lactobacillales</taxon>
        <taxon>Lactobacillaceae</taxon>
        <taxon>Fructobacillus</taxon>
    </lineage>
</organism>
<sequence>MLIATTIRNDYCLAEKAKKNEIYLCPGCRGPVRLKHGGEKVAHFAHVSKKDCVGFSEGESADHLAGKLAIYAYFKEKVPIQIEPVLAAIDQRPDLLVGRPGNQVAIEYQCSPISKADLAKRNAGYARVGIRVWWILGPNYYRKHLSTATICRFWLAERLWYYLPGEQGFVQETGFVRADFRKRSSKKTALQDPLCLKRSELPDWAKVFEKKAVQGQELSFKVLDEQRQRTKLSLLMARKQVDEKLVSYLYEQGRRVDQMPAICLNGHAFGMMIANWQYRLTVLLLLEKAGTKGLFRSQLEARLSRCFYSGYEAAGFVLDDLLKEMKLSGMAVEKSERIFIKGGLPFKK</sequence>
<evidence type="ECO:0000313" key="3">
    <source>
        <dbReference type="EMBL" id="MBS9335369.1"/>
    </source>
</evidence>
<name>A0ABS5QSS8_9LACO</name>
<reference evidence="3 4" key="1">
    <citation type="submission" date="2020-02" db="EMBL/GenBank/DDBJ databases">
        <title>Fructobacillus sp. isolated from paper mulberry of Taiwan.</title>
        <authorList>
            <person name="Lin S.-T."/>
        </authorList>
    </citation>
    <scope>NUCLEOTIDE SEQUENCE [LARGE SCALE GENOMIC DNA]</scope>
    <source>
        <strain evidence="3 4">M1-10</strain>
    </source>
</reference>
<protein>
    <submittedName>
        <fullName evidence="3">Competence protein</fullName>
    </submittedName>
</protein>
<dbReference type="Pfam" id="PF25164">
    <property type="entry name" value="CoiA_N"/>
    <property type="match status" value="1"/>
</dbReference>
<dbReference type="Pfam" id="PF06054">
    <property type="entry name" value="CoiA_nuc"/>
    <property type="match status" value="1"/>
</dbReference>